<keyword evidence="2" id="KW-0560">Oxidoreductase</keyword>
<dbReference type="CDD" id="cd05280">
    <property type="entry name" value="MDR_yhdh_yhfp"/>
    <property type="match status" value="1"/>
</dbReference>
<sequence length="327" mass="35207">MKFRGYLVRENEGNFKGSIEDIDFPKLEQGRVLIKVHYSSLNYKDALAASGAKGVASFYPFVPGIDVAGEIIETSTPDFSVGDNVIATGYKIGMSEFGGFGEIVHLPSKWVIKMPSELDHIKCMSYGTAGITAAACIKKIVDGDCSKKLPVLVSGSTGGVGSISVGILSKIGYEVHAISGKSSQIDTLKMMGANKILDRNEYMSDPLKPMDKVQYSAAVDTVGGDILSKMLTMIANHGVVSCCGNVAGPKFSSSVFPFILRGIQLSGIDSAESSIELKKDLWELLSNEWSLDLSNQTKIVKISEIKEEIDKILKGEQIGRVVIQHGE</sequence>
<dbReference type="InterPro" id="IPR011032">
    <property type="entry name" value="GroES-like_sf"/>
</dbReference>
<dbReference type="Gene3D" id="3.40.50.720">
    <property type="entry name" value="NAD(P)-binding Rossmann-like Domain"/>
    <property type="match status" value="1"/>
</dbReference>
<dbReference type="EC" id="1.3.1.95" evidence="2"/>
<dbReference type="InterPro" id="IPR014188">
    <property type="entry name" value="Acrylyl-CoA_reductase_AcuI"/>
</dbReference>
<comment type="caution">
    <text evidence="2">The sequence shown here is derived from an EMBL/GenBank/DDBJ whole genome shotgun (WGS) entry which is preliminary data.</text>
</comment>
<dbReference type="PANTHER" id="PTHR43677:SF1">
    <property type="entry name" value="ACRYLYL-COA REDUCTASE ACUI-RELATED"/>
    <property type="match status" value="1"/>
</dbReference>
<proteinExistence type="predicted"/>
<dbReference type="GO" id="GO:0043958">
    <property type="term" value="F:acryloyl-CoA reductase (NADH) activity"/>
    <property type="evidence" value="ECO:0007669"/>
    <property type="project" value="UniProtKB-EC"/>
</dbReference>
<evidence type="ECO:0000313" key="2">
    <source>
        <dbReference type="EMBL" id="RZO27147.1"/>
    </source>
</evidence>
<dbReference type="Gene3D" id="3.90.180.10">
    <property type="entry name" value="Medium-chain alcohol dehydrogenases, catalytic domain"/>
    <property type="match status" value="1"/>
</dbReference>
<dbReference type="Pfam" id="PF08240">
    <property type="entry name" value="ADH_N"/>
    <property type="match status" value="1"/>
</dbReference>
<dbReference type="InterPro" id="IPR020843">
    <property type="entry name" value="ER"/>
</dbReference>
<dbReference type="AlphaFoldDB" id="A0A520N0Y8"/>
<gene>
    <name evidence="2" type="ORF">EVA93_03355</name>
</gene>
<feature type="domain" description="Enoyl reductase (ER)" evidence="1">
    <location>
        <begin position="17"/>
        <end position="323"/>
    </location>
</feature>
<dbReference type="SUPFAM" id="SSF51735">
    <property type="entry name" value="NAD(P)-binding Rossmann-fold domains"/>
    <property type="match status" value="1"/>
</dbReference>
<evidence type="ECO:0000313" key="3">
    <source>
        <dbReference type="Proteomes" id="UP000318710"/>
    </source>
</evidence>
<dbReference type="SUPFAM" id="SSF50129">
    <property type="entry name" value="GroES-like"/>
    <property type="match status" value="1"/>
</dbReference>
<reference evidence="2 3" key="1">
    <citation type="submission" date="2019-02" db="EMBL/GenBank/DDBJ databases">
        <title>Prokaryotic population dynamics and viral predation in marine succession experiment using metagenomics: the confinement effect.</title>
        <authorList>
            <person name="Haro-Moreno J.M."/>
            <person name="Rodriguez-Valera F."/>
            <person name="Lopez-Perez M."/>
        </authorList>
    </citation>
    <scope>NUCLEOTIDE SEQUENCE [LARGE SCALE GENOMIC DNA]</scope>
    <source>
        <strain evidence="2">MED-G160</strain>
    </source>
</reference>
<dbReference type="PANTHER" id="PTHR43677">
    <property type="entry name" value="SHORT-CHAIN DEHYDROGENASE/REDUCTASE"/>
    <property type="match status" value="1"/>
</dbReference>
<accession>A0A520N0Y8</accession>
<dbReference type="GO" id="GO:0043957">
    <property type="term" value="F:acryloyl-CoA reductase (NADPH) activity"/>
    <property type="evidence" value="ECO:0007669"/>
    <property type="project" value="TreeGrafter"/>
</dbReference>
<protein>
    <submittedName>
        <fullName evidence="2">Acryloyl-CoA reductase</fullName>
        <ecNumber evidence="2">1.3.1.95</ecNumber>
    </submittedName>
</protein>
<evidence type="ECO:0000259" key="1">
    <source>
        <dbReference type="SMART" id="SM00829"/>
    </source>
</evidence>
<dbReference type="Proteomes" id="UP000318710">
    <property type="component" value="Unassembled WGS sequence"/>
</dbReference>
<dbReference type="InterPro" id="IPR013154">
    <property type="entry name" value="ADH-like_N"/>
</dbReference>
<dbReference type="InterPro" id="IPR013149">
    <property type="entry name" value="ADH-like_C"/>
</dbReference>
<dbReference type="NCBIfam" id="TIGR02823">
    <property type="entry name" value="oxido_YhdH"/>
    <property type="match status" value="1"/>
</dbReference>
<dbReference type="SMART" id="SM00829">
    <property type="entry name" value="PKS_ER"/>
    <property type="match status" value="1"/>
</dbReference>
<dbReference type="InterPro" id="IPR036291">
    <property type="entry name" value="NAD(P)-bd_dom_sf"/>
</dbReference>
<dbReference type="Pfam" id="PF00107">
    <property type="entry name" value="ADH_zinc_N"/>
    <property type="match status" value="1"/>
</dbReference>
<dbReference type="InterPro" id="IPR051397">
    <property type="entry name" value="Zn-ADH-like_protein"/>
</dbReference>
<name>A0A520N0Y8_9GAMM</name>
<organism evidence="2 3">
    <name type="scientific">SAR86 cluster bacterium</name>
    <dbReference type="NCBI Taxonomy" id="2030880"/>
    <lineage>
        <taxon>Bacteria</taxon>
        <taxon>Pseudomonadati</taxon>
        <taxon>Pseudomonadota</taxon>
        <taxon>Gammaproteobacteria</taxon>
        <taxon>SAR86 cluster</taxon>
    </lineage>
</organism>
<dbReference type="EMBL" id="SHBF01000018">
    <property type="protein sequence ID" value="RZO27147.1"/>
    <property type="molecule type" value="Genomic_DNA"/>
</dbReference>